<dbReference type="InterPro" id="IPR036390">
    <property type="entry name" value="WH_DNA-bd_sf"/>
</dbReference>
<evidence type="ECO:0000256" key="2">
    <source>
        <dbReference type="ARBA" id="ARBA00022491"/>
    </source>
</evidence>
<dbReference type="CDD" id="cd07153">
    <property type="entry name" value="Fur_like"/>
    <property type="match status" value="1"/>
</dbReference>
<name>A0ABV9QKQ2_9FIRM</name>
<keyword evidence="5" id="KW-0238">DNA-binding</keyword>
<organism evidence="7 8">
    <name type="scientific">Filifactor villosus</name>
    <dbReference type="NCBI Taxonomy" id="29374"/>
    <lineage>
        <taxon>Bacteria</taxon>
        <taxon>Bacillati</taxon>
        <taxon>Bacillota</taxon>
        <taxon>Clostridia</taxon>
        <taxon>Peptostreptococcales</taxon>
        <taxon>Filifactoraceae</taxon>
        <taxon>Filifactor</taxon>
    </lineage>
</organism>
<keyword evidence="6" id="KW-0804">Transcription</keyword>
<evidence type="ECO:0000256" key="5">
    <source>
        <dbReference type="ARBA" id="ARBA00023125"/>
    </source>
</evidence>
<gene>
    <name evidence="7" type="ORF">ACFO4R_04355</name>
</gene>
<comment type="similarity">
    <text evidence="1">Belongs to the Fur family.</text>
</comment>
<protein>
    <submittedName>
        <fullName evidence="7">Fur family transcriptional regulator</fullName>
    </submittedName>
</protein>
<dbReference type="RefSeq" id="WP_379787813.1">
    <property type="nucleotide sequence ID" value="NZ_JBHSHL010000014.1"/>
</dbReference>
<keyword evidence="4" id="KW-0805">Transcription regulation</keyword>
<proteinExistence type="inferred from homology"/>
<dbReference type="InterPro" id="IPR036388">
    <property type="entry name" value="WH-like_DNA-bd_sf"/>
</dbReference>
<dbReference type="EMBL" id="JBHSHL010000014">
    <property type="protein sequence ID" value="MFC4804307.1"/>
    <property type="molecule type" value="Genomic_DNA"/>
</dbReference>
<comment type="caution">
    <text evidence="7">The sequence shown here is derived from an EMBL/GenBank/DDBJ whole genome shotgun (WGS) entry which is preliminary data.</text>
</comment>
<dbReference type="InterPro" id="IPR043135">
    <property type="entry name" value="Fur_C"/>
</dbReference>
<dbReference type="Gene3D" id="3.30.1490.190">
    <property type="match status" value="1"/>
</dbReference>
<keyword evidence="8" id="KW-1185">Reference proteome</keyword>
<reference evidence="8" key="1">
    <citation type="journal article" date="2019" name="Int. J. Syst. Evol. Microbiol.">
        <title>The Global Catalogue of Microorganisms (GCM) 10K type strain sequencing project: providing services to taxonomists for standard genome sequencing and annotation.</title>
        <authorList>
            <consortium name="The Broad Institute Genomics Platform"/>
            <consortium name="The Broad Institute Genome Sequencing Center for Infectious Disease"/>
            <person name="Wu L."/>
            <person name="Ma J."/>
        </authorList>
    </citation>
    <scope>NUCLEOTIDE SEQUENCE [LARGE SCALE GENOMIC DNA]</scope>
    <source>
        <strain evidence="8">CCUG 46385</strain>
    </source>
</reference>
<dbReference type="Gene3D" id="1.10.10.10">
    <property type="entry name" value="Winged helix-like DNA-binding domain superfamily/Winged helix DNA-binding domain"/>
    <property type="match status" value="1"/>
</dbReference>
<evidence type="ECO:0000256" key="1">
    <source>
        <dbReference type="ARBA" id="ARBA00007957"/>
    </source>
</evidence>
<dbReference type="SUPFAM" id="SSF46785">
    <property type="entry name" value="Winged helix' DNA-binding domain"/>
    <property type="match status" value="1"/>
</dbReference>
<sequence length="139" mass="16052">MKNTDPRLSNLNLKGTRSRQMVLSFLDHASSPATPEEIFFWIKRTSRCSLSTVYRILNLFCEHGLALRNTSSDGKSYYQINSHSHSHNLICKECHKTLHVPNCPMHKIEDELSRLTNYKILSHSLEFIGICPECQKKHP</sequence>
<keyword evidence="3" id="KW-0862">Zinc</keyword>
<evidence type="ECO:0000256" key="6">
    <source>
        <dbReference type="ARBA" id="ARBA00023163"/>
    </source>
</evidence>
<dbReference type="Proteomes" id="UP001595916">
    <property type="component" value="Unassembled WGS sequence"/>
</dbReference>
<keyword evidence="2" id="KW-0678">Repressor</keyword>
<evidence type="ECO:0000313" key="7">
    <source>
        <dbReference type="EMBL" id="MFC4804307.1"/>
    </source>
</evidence>
<dbReference type="Pfam" id="PF01475">
    <property type="entry name" value="FUR"/>
    <property type="match status" value="1"/>
</dbReference>
<accession>A0ABV9QKQ2</accession>
<evidence type="ECO:0000313" key="8">
    <source>
        <dbReference type="Proteomes" id="UP001595916"/>
    </source>
</evidence>
<evidence type="ECO:0000256" key="4">
    <source>
        <dbReference type="ARBA" id="ARBA00023015"/>
    </source>
</evidence>
<dbReference type="PANTHER" id="PTHR33202">
    <property type="entry name" value="ZINC UPTAKE REGULATION PROTEIN"/>
    <property type="match status" value="1"/>
</dbReference>
<dbReference type="InterPro" id="IPR002481">
    <property type="entry name" value="FUR"/>
</dbReference>
<dbReference type="PANTHER" id="PTHR33202:SF8">
    <property type="entry name" value="PEROXIDE-RESPONSIVE REPRESSOR PERR"/>
    <property type="match status" value="1"/>
</dbReference>
<evidence type="ECO:0000256" key="3">
    <source>
        <dbReference type="ARBA" id="ARBA00022833"/>
    </source>
</evidence>